<dbReference type="KEGG" id="cyc:PCC7424_3176"/>
<feature type="transmembrane region" description="Helical" evidence="1">
    <location>
        <begin position="12"/>
        <end position="34"/>
    </location>
</feature>
<proteinExistence type="predicted"/>
<keyword evidence="1" id="KW-0812">Transmembrane</keyword>
<accession>B7KCM7</accession>
<keyword evidence="1" id="KW-1133">Transmembrane helix</keyword>
<gene>
    <name evidence="2" type="ordered locus">PCC7424_3176</name>
</gene>
<reference evidence="3" key="1">
    <citation type="journal article" date="2011" name="MBio">
        <title>Novel metabolic attributes of the genus Cyanothece, comprising a group of unicellular nitrogen-fixing Cyanobacteria.</title>
        <authorList>
            <person name="Bandyopadhyay A."/>
            <person name="Elvitigala T."/>
            <person name="Welsh E."/>
            <person name="Stockel J."/>
            <person name="Liberton M."/>
            <person name="Min H."/>
            <person name="Sherman L.A."/>
            <person name="Pakrasi H.B."/>
        </authorList>
    </citation>
    <scope>NUCLEOTIDE SEQUENCE [LARGE SCALE GENOMIC DNA]</scope>
    <source>
        <strain evidence="3">PCC 7424</strain>
    </source>
</reference>
<dbReference type="Proteomes" id="UP000002384">
    <property type="component" value="Chromosome"/>
</dbReference>
<name>B7KCM7_GLOC7</name>
<protein>
    <submittedName>
        <fullName evidence="2">Uncharacterized protein</fullName>
    </submittedName>
</protein>
<sequence length="261" mass="29446">MSLLKKKQKKNNSLAIFATAAFGLQIIVILGLIVQGMTIRQLSLRKPLNFVELVNGERVTIDEKKTQDPEVIRQFIIKTMELMFNWTGNLPPQTLEEVANPKPDPGITIIKPEGGSAKVTTGSWIASFSLSEDFRKGFLSKLAEITPPEVFSDNPTQTISAQLKLKRVTAPEQIDVGKWRVGIVADLIQQKRADGRKIVIPFNKDILIQTIDYFPYPLPQQMTDLQQAIYSVRSEQLEIYEIRNLCLLDNDSSSDEPFKQC</sequence>
<dbReference type="AlphaFoldDB" id="B7KCM7"/>
<evidence type="ECO:0000313" key="2">
    <source>
        <dbReference type="EMBL" id="ACK71578.1"/>
    </source>
</evidence>
<dbReference type="RefSeq" id="WP_015955175.1">
    <property type="nucleotide sequence ID" value="NC_011729.1"/>
</dbReference>
<dbReference type="HOGENOM" id="CLU_094546_0_0_3"/>
<keyword evidence="3" id="KW-1185">Reference proteome</keyword>
<dbReference type="eggNOG" id="ENOG5031RVX">
    <property type="taxonomic scope" value="Bacteria"/>
</dbReference>
<evidence type="ECO:0000313" key="3">
    <source>
        <dbReference type="Proteomes" id="UP000002384"/>
    </source>
</evidence>
<keyword evidence="1" id="KW-0472">Membrane</keyword>
<organism evidence="2 3">
    <name type="scientific">Gloeothece citriformis (strain PCC 7424)</name>
    <name type="common">Cyanothece sp. (strain PCC 7424)</name>
    <dbReference type="NCBI Taxonomy" id="65393"/>
    <lineage>
        <taxon>Bacteria</taxon>
        <taxon>Bacillati</taxon>
        <taxon>Cyanobacteriota</taxon>
        <taxon>Cyanophyceae</taxon>
        <taxon>Oscillatoriophycideae</taxon>
        <taxon>Chroococcales</taxon>
        <taxon>Aphanothecaceae</taxon>
        <taxon>Gloeothece</taxon>
        <taxon>Gloeothece citriformis</taxon>
    </lineage>
</organism>
<dbReference type="STRING" id="65393.PCC7424_3176"/>
<dbReference type="OrthoDB" id="528950at2"/>
<dbReference type="EMBL" id="CP001291">
    <property type="protein sequence ID" value="ACK71578.1"/>
    <property type="molecule type" value="Genomic_DNA"/>
</dbReference>
<evidence type="ECO:0000256" key="1">
    <source>
        <dbReference type="SAM" id="Phobius"/>
    </source>
</evidence>